<sequence>MATLRNTFFRNFLFCRKSKILKQFHVISHNLSSINRMVGCDKILEVGQLPLVRRITGHHQLDLQKRKVLSSNHNFCCCPSRFASIYRNNQGAKQNRPKAQTTIDEEEIEKFSALAQLWWDETGEFEALHSMNSVRVPFIQTTLQNSAKANCVPSKSLQGLKILDVGCGGGIFSEPLARLGATVIGIDASEENIRIAQNHLRNDPNIVCKVKYIHSTVEDVVATEGNTFDAVVASEVVEHVADVDSFIESCCNLVKPGGSLFLTTINKTVSSYLLGVLAAERLLHLLAPGTHNWNKFISPMDLQYLIEGNNLATRLVHGLKYNPFTKKWKWSSDTSINYAIHAIKPIS</sequence>
<dbReference type="KEGG" id="obi:106868239"/>
<dbReference type="PANTHER" id="PTHR43464">
    <property type="entry name" value="METHYLTRANSFERASE"/>
    <property type="match status" value="1"/>
</dbReference>
<proteinExistence type="inferred from homology"/>
<dbReference type="InterPro" id="IPR029063">
    <property type="entry name" value="SAM-dependent_MTases_sf"/>
</dbReference>
<comment type="cofactor">
    <cofactor evidence="5">
        <name>Mg(2+)</name>
        <dbReference type="ChEBI" id="CHEBI:18420"/>
    </cofactor>
</comment>
<dbReference type="InterPro" id="IPR013216">
    <property type="entry name" value="Methyltransf_11"/>
</dbReference>
<accession>A0A0L8IFS8</accession>
<evidence type="ECO:0000256" key="5">
    <source>
        <dbReference type="HAMAP-Rule" id="MF_03190"/>
    </source>
</evidence>
<dbReference type="STRING" id="37653.A0A0L8IFS8"/>
<keyword evidence="5" id="KW-0460">Magnesium</keyword>
<comment type="catalytic activity">
    <reaction evidence="5">
        <text>a 3-demethylubiquinol + S-adenosyl-L-methionine = a ubiquinol + S-adenosyl-L-homocysteine + H(+)</text>
        <dbReference type="Rhea" id="RHEA:44380"/>
        <dbReference type="Rhea" id="RHEA-COMP:9566"/>
        <dbReference type="Rhea" id="RHEA-COMP:10914"/>
        <dbReference type="ChEBI" id="CHEBI:15378"/>
        <dbReference type="ChEBI" id="CHEBI:17976"/>
        <dbReference type="ChEBI" id="CHEBI:57856"/>
        <dbReference type="ChEBI" id="CHEBI:59789"/>
        <dbReference type="ChEBI" id="CHEBI:84422"/>
        <dbReference type="EC" id="2.1.1.64"/>
    </reaction>
</comment>
<feature type="binding site" evidence="5">
    <location>
        <position position="234"/>
    </location>
    <ligand>
        <name>S-adenosyl-L-methionine</name>
        <dbReference type="ChEBI" id="CHEBI:59789"/>
    </ligand>
</feature>
<dbReference type="CDD" id="cd02440">
    <property type="entry name" value="AdoMet_MTases"/>
    <property type="match status" value="1"/>
</dbReference>
<evidence type="ECO:0000313" key="7">
    <source>
        <dbReference type="EMBL" id="KOG00310.1"/>
    </source>
</evidence>
<dbReference type="GO" id="GO:0032259">
    <property type="term" value="P:methylation"/>
    <property type="evidence" value="ECO:0007669"/>
    <property type="project" value="UniProtKB-KW"/>
</dbReference>
<evidence type="ECO:0000256" key="4">
    <source>
        <dbReference type="ARBA" id="ARBA00022691"/>
    </source>
</evidence>
<name>A0A0L8IFS8_OCTBM</name>
<dbReference type="InterPro" id="IPR010233">
    <property type="entry name" value="UbiG_MeTrfase"/>
</dbReference>
<comment type="catalytic activity">
    <reaction evidence="5">
        <text>a 3-demethylubiquinone + S-adenosyl-L-methionine = a ubiquinone + S-adenosyl-L-homocysteine</text>
        <dbReference type="Rhea" id="RHEA:81215"/>
        <dbReference type="Rhea" id="RHEA-COMP:9565"/>
        <dbReference type="Rhea" id="RHEA-COMP:19654"/>
        <dbReference type="ChEBI" id="CHEBI:16389"/>
        <dbReference type="ChEBI" id="CHEBI:57856"/>
        <dbReference type="ChEBI" id="CHEBI:59789"/>
        <dbReference type="ChEBI" id="CHEBI:231825"/>
    </reaction>
</comment>
<keyword evidence="4 5" id="KW-0949">S-adenosyl-L-methionine</keyword>
<evidence type="ECO:0000259" key="6">
    <source>
        <dbReference type="Pfam" id="PF08241"/>
    </source>
</evidence>
<dbReference type="UniPathway" id="UPA00232"/>
<evidence type="ECO:0000256" key="1">
    <source>
        <dbReference type="ARBA" id="ARBA00022603"/>
    </source>
</evidence>
<dbReference type="HAMAP" id="MF_00472">
    <property type="entry name" value="UbiG"/>
    <property type="match status" value="1"/>
</dbReference>
<keyword evidence="5" id="KW-0496">Mitochondrion</keyword>
<feature type="domain" description="Methyltransferase type 11" evidence="6">
    <location>
        <begin position="163"/>
        <end position="261"/>
    </location>
</feature>
<dbReference type="GO" id="GO:0010420">
    <property type="term" value="F:polyprenyldihydroxybenzoate methyltransferase activity"/>
    <property type="evidence" value="ECO:0007669"/>
    <property type="project" value="UniProtKB-UniRule"/>
</dbReference>
<feature type="binding site" evidence="5">
    <location>
        <position position="187"/>
    </location>
    <ligand>
        <name>S-adenosyl-L-methionine</name>
        <dbReference type="ChEBI" id="CHEBI:59789"/>
    </ligand>
</feature>
<dbReference type="OrthoDB" id="3265906at2759"/>
<evidence type="ECO:0000256" key="2">
    <source>
        <dbReference type="ARBA" id="ARBA00022679"/>
    </source>
</evidence>
<comment type="catalytic activity">
    <reaction evidence="5">
        <text>a 3,4-dihydroxy-5-(all-trans-polyprenyl)benzoate + S-adenosyl-L-methionine = a 4-hydroxy-3-methoxy-5-(all-trans-polyprenyl)benzoate + S-adenosyl-L-homocysteine + H(+)</text>
        <dbReference type="Rhea" id="RHEA:44452"/>
        <dbReference type="Rhea" id="RHEA-COMP:10930"/>
        <dbReference type="Rhea" id="RHEA-COMP:10931"/>
        <dbReference type="ChEBI" id="CHEBI:15378"/>
        <dbReference type="ChEBI" id="CHEBI:57856"/>
        <dbReference type="ChEBI" id="CHEBI:59789"/>
        <dbReference type="ChEBI" id="CHEBI:64694"/>
        <dbReference type="ChEBI" id="CHEBI:84443"/>
        <dbReference type="EC" id="2.1.1.114"/>
    </reaction>
</comment>
<keyword evidence="5" id="KW-0479">Metal-binding</keyword>
<dbReference type="Pfam" id="PF08241">
    <property type="entry name" value="Methyltransf_11"/>
    <property type="match status" value="1"/>
</dbReference>
<feature type="binding site" evidence="5">
    <location>
        <position position="235"/>
    </location>
    <ligand>
        <name>Mg(2+)</name>
        <dbReference type="ChEBI" id="CHEBI:18420"/>
    </ligand>
</feature>
<dbReference type="EMBL" id="KQ415813">
    <property type="protein sequence ID" value="KOG00310.1"/>
    <property type="molecule type" value="Genomic_DNA"/>
</dbReference>
<reference evidence="7" key="1">
    <citation type="submission" date="2015-07" db="EMBL/GenBank/DDBJ databases">
        <title>MeaNS - Measles Nucleotide Surveillance Program.</title>
        <authorList>
            <person name="Tran T."/>
            <person name="Druce J."/>
        </authorList>
    </citation>
    <scope>NUCLEOTIDE SEQUENCE</scope>
    <source>
        <strain evidence="7">UCB-OBI-ISO-001</strain>
        <tissue evidence="7">Gonad</tissue>
    </source>
</reference>
<keyword evidence="2 5" id="KW-0808">Transferase</keyword>
<comment type="function">
    <text evidence="5">O-methyltransferase required for two non-consecutive steps during ubiquinone biosynthesis. Catalyzes the 2 O-methylation of 3,4-dihydroxy-5-(all-trans-polyprenyl)benzoic acid into 4-hydroxy-3-methoxy-5-(all-trans-polyprenyl)benzoic acid. Also catalyzes the last step of ubiquinone biosynthesis by mediating methylation of 3-demethylubiquinone into ubiquinone. Also able to mediate the methylation of 3-demethylubiquinol into ubiquinol.</text>
</comment>
<dbReference type="AlphaFoldDB" id="A0A0L8IFS8"/>
<dbReference type="GO" id="GO:0046872">
    <property type="term" value="F:metal ion binding"/>
    <property type="evidence" value="ECO:0007669"/>
    <property type="project" value="UniProtKB-KW"/>
</dbReference>
<dbReference type="GO" id="GO:0061542">
    <property type="term" value="F:3-demethylubiquinol 3-O-methyltransferase activity"/>
    <property type="evidence" value="ECO:0007669"/>
    <property type="project" value="UniProtKB-UniRule"/>
</dbReference>
<feature type="binding site" evidence="5">
    <location>
        <position position="166"/>
    </location>
    <ligand>
        <name>S-adenosyl-L-methionine</name>
        <dbReference type="ChEBI" id="CHEBI:59789"/>
    </ligand>
</feature>
<comment type="similarity">
    <text evidence="5">Belongs to the class I-like SAM-binding methyltransferase superfamily. UbiG/COQ3 family.</text>
</comment>
<dbReference type="NCBIfam" id="TIGR01983">
    <property type="entry name" value="UbiG"/>
    <property type="match status" value="1"/>
</dbReference>
<dbReference type="EC" id="2.1.1.-" evidence="5"/>
<keyword evidence="1 5" id="KW-0489">Methyltransferase</keyword>
<dbReference type="PANTHER" id="PTHR43464:SF19">
    <property type="entry name" value="UBIQUINONE BIOSYNTHESIS O-METHYLTRANSFERASE, MITOCHONDRIAL"/>
    <property type="match status" value="1"/>
</dbReference>
<dbReference type="GO" id="GO:0120537">
    <property type="term" value="F:3-demethylubiquinone 3-O-methyltransferase activity"/>
    <property type="evidence" value="ECO:0007669"/>
    <property type="project" value="RHEA"/>
</dbReference>
<keyword evidence="5" id="KW-0999">Mitochondrion inner membrane</keyword>
<dbReference type="GO" id="GO:0031314">
    <property type="term" value="C:extrinsic component of mitochondrial inner membrane"/>
    <property type="evidence" value="ECO:0007669"/>
    <property type="project" value="UniProtKB-UniRule"/>
</dbReference>
<gene>
    <name evidence="7" type="ORF">OCBIM_22005105mg</name>
</gene>
<dbReference type="Gene3D" id="3.40.50.150">
    <property type="entry name" value="Vaccinia Virus protein VP39"/>
    <property type="match status" value="1"/>
</dbReference>
<dbReference type="EC" id="2.1.1.114" evidence="5"/>
<organism evidence="7">
    <name type="scientific">Octopus bimaculoides</name>
    <name type="common">California two-spotted octopus</name>
    <dbReference type="NCBI Taxonomy" id="37653"/>
    <lineage>
        <taxon>Eukaryota</taxon>
        <taxon>Metazoa</taxon>
        <taxon>Spiralia</taxon>
        <taxon>Lophotrochozoa</taxon>
        <taxon>Mollusca</taxon>
        <taxon>Cephalopoda</taxon>
        <taxon>Coleoidea</taxon>
        <taxon>Octopodiformes</taxon>
        <taxon>Octopoda</taxon>
        <taxon>Incirrata</taxon>
        <taxon>Octopodidae</taxon>
        <taxon>Octopus</taxon>
    </lineage>
</organism>
<feature type="binding site" evidence="5">
    <location>
        <position position="135"/>
    </location>
    <ligand>
        <name>S-adenosyl-L-methionine</name>
        <dbReference type="ChEBI" id="CHEBI:59789"/>
    </ligand>
</feature>
<keyword evidence="5" id="KW-0472">Membrane</keyword>
<dbReference type="OMA" id="LASRWWD"/>
<evidence type="ECO:0000256" key="3">
    <source>
        <dbReference type="ARBA" id="ARBA00022688"/>
    </source>
</evidence>
<comment type="subcellular location">
    <subcellularLocation>
        <location evidence="5">Mitochondrion inner membrane</location>
        <topology evidence="5">Peripheral membrane protein</topology>
        <orientation evidence="5">Matrix side</orientation>
    </subcellularLocation>
</comment>
<dbReference type="EC" id="2.1.1.64" evidence="5"/>
<comment type="pathway">
    <text evidence="5">Cofactor biosynthesis; ubiquinone biosynthesis.</text>
</comment>
<feature type="binding site" evidence="5">
    <location>
        <position position="238"/>
    </location>
    <ligand>
        <name>Mg(2+)</name>
        <dbReference type="ChEBI" id="CHEBI:18420"/>
    </ligand>
</feature>
<protein>
    <recommendedName>
        <fullName evidence="5">Ubiquinone biosynthesis O-methyltransferase, mitochondrial</fullName>
    </recommendedName>
    <alternativeName>
        <fullName evidence="5">3-demethylubiquinol 3-O-methyltransferase</fullName>
        <ecNumber evidence="5">2.1.1.64</ecNumber>
    </alternativeName>
    <alternativeName>
        <fullName evidence="5">3-demethylubiquinone 3-O-methyltransferase</fullName>
        <ecNumber evidence="5">2.1.1.-</ecNumber>
    </alternativeName>
    <alternativeName>
        <fullName evidence="5">Polyprenyldihydroxybenzoate methyltransferase</fullName>
        <ecNumber evidence="5">2.1.1.114</ecNumber>
    </alternativeName>
</protein>
<keyword evidence="3 5" id="KW-0831">Ubiquinone biosynthesis</keyword>
<dbReference type="SUPFAM" id="SSF53335">
    <property type="entry name" value="S-adenosyl-L-methionine-dependent methyltransferases"/>
    <property type="match status" value="1"/>
</dbReference>
<feature type="binding site" evidence="5">
    <location>
        <position position="239"/>
    </location>
    <ligand>
        <name>Mg(2+)</name>
        <dbReference type="ChEBI" id="CHEBI:18420"/>
    </ligand>
</feature>
<comment type="subunit">
    <text evidence="5">Component of a multi-subunit COQ enzyme complex.</text>
</comment>